<keyword evidence="3" id="KW-0285">Flavoprotein</keyword>
<dbReference type="Pfam" id="PF07992">
    <property type="entry name" value="Pyr_redox_2"/>
    <property type="match status" value="1"/>
</dbReference>
<sequence length="317" mass="35757">MKKIVIIGGGYAGIYALRELVKNKNIKITLIDKHTYHNLQPEVYDLIANKSNFADVTIDLTTLCMGFNHNHLEFKNLKVRKIDKENKKIYTEEKEIVEFDYLILAAGTRTFFPPQVPGLNHADDIKKLHRAIVFKQSFEKQLFEKIKNEAKQCADTHILVVGAGLSGVEIAAEMAYFSNKFFKRGNFSCENLKISLVSSSASILPGLTQQLINISQERLKSLGINIITNTKLEKVEDGYCFLSNGTKINHSFVIFTGGVEASPLTAELDIKTNPKGQVIVNEHMQVLEHENIYAIGDIAEIRNNNDEIMPPNECYYC</sequence>
<proteinExistence type="inferred from homology"/>
<keyword evidence="4" id="KW-0274">FAD</keyword>
<evidence type="ECO:0000256" key="3">
    <source>
        <dbReference type="ARBA" id="ARBA00022630"/>
    </source>
</evidence>
<accession>A0AB36ZWC0</accession>
<dbReference type="RefSeq" id="WP_228145288.1">
    <property type="nucleotide sequence ID" value="NZ_FUYO01000006.1"/>
</dbReference>
<dbReference type="Gene3D" id="3.50.50.100">
    <property type="match status" value="1"/>
</dbReference>
<dbReference type="EMBL" id="PTIW01000007">
    <property type="protein sequence ID" value="PPK61804.1"/>
    <property type="molecule type" value="Genomic_DNA"/>
</dbReference>
<evidence type="ECO:0000256" key="4">
    <source>
        <dbReference type="ARBA" id="ARBA00022827"/>
    </source>
</evidence>
<organism evidence="7 8">
    <name type="scientific">Malaciobacter marinus</name>
    <dbReference type="NCBI Taxonomy" id="505249"/>
    <lineage>
        <taxon>Bacteria</taxon>
        <taxon>Pseudomonadati</taxon>
        <taxon>Campylobacterota</taxon>
        <taxon>Epsilonproteobacteria</taxon>
        <taxon>Campylobacterales</taxon>
        <taxon>Arcobacteraceae</taxon>
        <taxon>Malaciobacter</taxon>
    </lineage>
</organism>
<dbReference type="AlphaFoldDB" id="A0AB36ZWC0"/>
<dbReference type="SUPFAM" id="SSF51905">
    <property type="entry name" value="FAD/NAD(P)-binding domain"/>
    <property type="match status" value="1"/>
</dbReference>
<comment type="caution">
    <text evidence="7">The sequence shown here is derived from an EMBL/GenBank/DDBJ whole genome shotgun (WGS) entry which is preliminary data.</text>
</comment>
<comment type="cofactor">
    <cofactor evidence="1">
        <name>FAD</name>
        <dbReference type="ChEBI" id="CHEBI:57692"/>
    </cofactor>
</comment>
<dbReference type="Proteomes" id="UP000239861">
    <property type="component" value="Unassembled WGS sequence"/>
</dbReference>
<reference evidence="7 8" key="1">
    <citation type="submission" date="2018-02" db="EMBL/GenBank/DDBJ databases">
        <title>Subsurface microbial communities from deep shales in Ohio and West Virginia, USA.</title>
        <authorList>
            <person name="Wrighton K."/>
        </authorList>
    </citation>
    <scope>NUCLEOTIDE SEQUENCE [LARGE SCALE GENOMIC DNA]</scope>
    <source>
        <strain evidence="7 8">MARC-MIP3H16</strain>
    </source>
</reference>
<dbReference type="PANTHER" id="PTHR42913">
    <property type="entry name" value="APOPTOSIS-INDUCING FACTOR 1"/>
    <property type="match status" value="1"/>
</dbReference>
<gene>
    <name evidence="7" type="ORF">B0F89_10740</name>
</gene>
<evidence type="ECO:0000313" key="8">
    <source>
        <dbReference type="Proteomes" id="UP000239861"/>
    </source>
</evidence>
<dbReference type="InterPro" id="IPR036188">
    <property type="entry name" value="FAD/NAD-bd_sf"/>
</dbReference>
<evidence type="ECO:0000256" key="2">
    <source>
        <dbReference type="ARBA" id="ARBA00005272"/>
    </source>
</evidence>
<evidence type="ECO:0000256" key="1">
    <source>
        <dbReference type="ARBA" id="ARBA00001974"/>
    </source>
</evidence>
<name>A0AB36ZWC0_9BACT</name>
<keyword evidence="5" id="KW-0560">Oxidoreductase</keyword>
<protein>
    <submittedName>
        <fullName evidence="7">NADH dehydrogenase</fullName>
    </submittedName>
</protein>
<feature type="domain" description="FAD/NAD(P)-binding" evidence="6">
    <location>
        <begin position="2"/>
        <end position="299"/>
    </location>
</feature>
<evidence type="ECO:0000259" key="6">
    <source>
        <dbReference type="Pfam" id="PF07992"/>
    </source>
</evidence>
<dbReference type="InterPro" id="IPR023753">
    <property type="entry name" value="FAD/NAD-binding_dom"/>
</dbReference>
<dbReference type="PANTHER" id="PTHR42913:SF3">
    <property type="entry name" value="64 KDA MITOCHONDRIAL NADH DEHYDROGENASE (EUROFUNG)"/>
    <property type="match status" value="1"/>
</dbReference>
<dbReference type="PRINTS" id="PR00411">
    <property type="entry name" value="PNDRDTASEI"/>
</dbReference>
<comment type="similarity">
    <text evidence="2">Belongs to the NADH dehydrogenase family.</text>
</comment>
<dbReference type="GO" id="GO:0003955">
    <property type="term" value="F:NAD(P)H dehydrogenase (quinone) activity"/>
    <property type="evidence" value="ECO:0007669"/>
    <property type="project" value="TreeGrafter"/>
</dbReference>
<dbReference type="GO" id="GO:0019646">
    <property type="term" value="P:aerobic electron transport chain"/>
    <property type="evidence" value="ECO:0007669"/>
    <property type="project" value="TreeGrafter"/>
</dbReference>
<evidence type="ECO:0000256" key="5">
    <source>
        <dbReference type="ARBA" id="ARBA00023002"/>
    </source>
</evidence>
<dbReference type="InterPro" id="IPR051169">
    <property type="entry name" value="NADH-Q_oxidoreductase"/>
</dbReference>
<evidence type="ECO:0000313" key="7">
    <source>
        <dbReference type="EMBL" id="PPK61804.1"/>
    </source>
</evidence>
<dbReference type="PRINTS" id="PR00368">
    <property type="entry name" value="FADPNR"/>
</dbReference>